<feature type="transmembrane region" description="Helical" evidence="5">
    <location>
        <begin position="20"/>
        <end position="41"/>
    </location>
</feature>
<dbReference type="InterPro" id="IPR013525">
    <property type="entry name" value="ABC2_TM"/>
</dbReference>
<evidence type="ECO:0000256" key="1">
    <source>
        <dbReference type="ARBA" id="ARBA00004141"/>
    </source>
</evidence>
<comment type="caution">
    <text evidence="7">The sequence shown here is derived from an EMBL/GenBank/DDBJ whole genome shotgun (WGS) entry which is preliminary data.</text>
</comment>
<feature type="domain" description="ABC transmembrane type-2" evidence="6">
    <location>
        <begin position="17"/>
        <end position="245"/>
    </location>
</feature>
<evidence type="ECO:0000256" key="3">
    <source>
        <dbReference type="ARBA" id="ARBA00022989"/>
    </source>
</evidence>
<dbReference type="AlphaFoldDB" id="A0A2M7G079"/>
<feature type="transmembrane region" description="Helical" evidence="5">
    <location>
        <begin position="137"/>
        <end position="157"/>
    </location>
</feature>
<feature type="transmembrane region" description="Helical" evidence="5">
    <location>
        <begin position="53"/>
        <end position="79"/>
    </location>
</feature>
<feature type="transmembrane region" description="Helical" evidence="5">
    <location>
        <begin position="164"/>
        <end position="186"/>
    </location>
</feature>
<keyword evidence="5" id="KW-0813">Transport</keyword>
<comment type="similarity">
    <text evidence="5">Belongs to the ABC-2 integral membrane protein family.</text>
</comment>
<feature type="transmembrane region" description="Helical" evidence="5">
    <location>
        <begin position="100"/>
        <end position="125"/>
    </location>
</feature>
<dbReference type="InterPro" id="IPR052522">
    <property type="entry name" value="ABC-2_transport_permease"/>
</dbReference>
<dbReference type="Pfam" id="PF01061">
    <property type="entry name" value="ABC2_membrane"/>
    <property type="match status" value="1"/>
</dbReference>
<evidence type="ECO:0000259" key="6">
    <source>
        <dbReference type="PROSITE" id="PS51012"/>
    </source>
</evidence>
<evidence type="ECO:0000313" key="8">
    <source>
        <dbReference type="Proteomes" id="UP000231019"/>
    </source>
</evidence>
<evidence type="ECO:0000256" key="2">
    <source>
        <dbReference type="ARBA" id="ARBA00022692"/>
    </source>
</evidence>
<dbReference type="EMBL" id="PFFQ01000054">
    <property type="protein sequence ID" value="PIW15082.1"/>
    <property type="molecule type" value="Genomic_DNA"/>
</dbReference>
<dbReference type="InterPro" id="IPR047817">
    <property type="entry name" value="ABC2_TM_bact-type"/>
</dbReference>
<keyword evidence="2 5" id="KW-0812">Transmembrane</keyword>
<keyword evidence="3 5" id="KW-1133">Transmembrane helix</keyword>
<reference evidence="7 8" key="1">
    <citation type="submission" date="2017-09" db="EMBL/GenBank/DDBJ databases">
        <title>Depth-based differentiation of microbial function through sediment-hosted aquifers and enrichment of novel symbionts in the deep terrestrial subsurface.</title>
        <authorList>
            <person name="Probst A.J."/>
            <person name="Ladd B."/>
            <person name="Jarett J.K."/>
            <person name="Geller-Mcgrath D.E."/>
            <person name="Sieber C.M."/>
            <person name="Emerson J.B."/>
            <person name="Anantharaman K."/>
            <person name="Thomas B.C."/>
            <person name="Malmstrom R."/>
            <person name="Stieglmeier M."/>
            <person name="Klingl A."/>
            <person name="Woyke T."/>
            <person name="Ryan C.M."/>
            <person name="Banfield J.F."/>
        </authorList>
    </citation>
    <scope>NUCLEOTIDE SEQUENCE [LARGE SCALE GENOMIC DNA]</scope>
    <source>
        <strain evidence="7">CG17_big_fil_post_rev_8_21_14_2_50_48_46</strain>
    </source>
</reference>
<evidence type="ECO:0000256" key="4">
    <source>
        <dbReference type="ARBA" id="ARBA00023136"/>
    </source>
</evidence>
<protein>
    <recommendedName>
        <fullName evidence="5">Transport permease protein</fullName>
    </recommendedName>
</protein>
<dbReference type="PROSITE" id="PS51012">
    <property type="entry name" value="ABC_TM2"/>
    <property type="match status" value="1"/>
</dbReference>
<evidence type="ECO:0000313" key="7">
    <source>
        <dbReference type="EMBL" id="PIW15082.1"/>
    </source>
</evidence>
<dbReference type="PANTHER" id="PTHR43332">
    <property type="entry name" value="INNER MEMBRANE TRANSPORT PERMEASE YADH-RELATED"/>
    <property type="match status" value="1"/>
</dbReference>
<keyword evidence="4 5" id="KW-0472">Membrane</keyword>
<gene>
    <name evidence="7" type="ORF">COW36_19360</name>
</gene>
<dbReference type="PIRSF" id="PIRSF006648">
    <property type="entry name" value="DrrB"/>
    <property type="match status" value="1"/>
</dbReference>
<accession>A0A2M7G079</accession>
<dbReference type="PRINTS" id="PR00164">
    <property type="entry name" value="ABC2TRNSPORT"/>
</dbReference>
<dbReference type="GO" id="GO:0043190">
    <property type="term" value="C:ATP-binding cassette (ABC) transporter complex"/>
    <property type="evidence" value="ECO:0007669"/>
    <property type="project" value="InterPro"/>
</dbReference>
<keyword evidence="5" id="KW-1003">Cell membrane</keyword>
<evidence type="ECO:0000256" key="5">
    <source>
        <dbReference type="RuleBase" id="RU361157"/>
    </source>
</evidence>
<dbReference type="Proteomes" id="UP000231019">
    <property type="component" value="Unassembled WGS sequence"/>
</dbReference>
<dbReference type="GO" id="GO:0140359">
    <property type="term" value="F:ABC-type transporter activity"/>
    <property type="evidence" value="ECO:0007669"/>
    <property type="project" value="InterPro"/>
</dbReference>
<comment type="subcellular location">
    <subcellularLocation>
        <location evidence="5">Cell membrane</location>
        <topology evidence="5">Multi-pass membrane protein</topology>
    </subcellularLocation>
    <subcellularLocation>
        <location evidence="1">Membrane</location>
        <topology evidence="1">Multi-pass membrane protein</topology>
    </subcellularLocation>
</comment>
<feature type="transmembrane region" description="Helical" evidence="5">
    <location>
        <begin position="220"/>
        <end position="241"/>
    </location>
</feature>
<dbReference type="InterPro" id="IPR000412">
    <property type="entry name" value="ABC_2_transport"/>
</dbReference>
<proteinExistence type="inferred from homology"/>
<name>A0A2M7G079_9BACT</name>
<organism evidence="7 8">
    <name type="scientific">bacterium (Candidatus Blackallbacteria) CG17_big_fil_post_rev_8_21_14_2_50_48_46</name>
    <dbReference type="NCBI Taxonomy" id="2014261"/>
    <lineage>
        <taxon>Bacteria</taxon>
        <taxon>Candidatus Blackallbacteria</taxon>
    </lineage>
</organism>
<sequence length="251" mass="27869">MTFMWALYAREVKRFRKLMLDTVFSPIVSMVLYLAVFGVVVSTKSIEGISFLAFIYTGLLGMIMVNSGFSNPGFALIIAKNLGSILDLQVTPLKPWQIGIAFSLAALTRGLFTLCVAVLLTIWFIPGMGIAHPLGLLAVMLITGLQYGMLGVTFGFWARGFEALTFVTTFVLQPMIFLAGVFYPIAQLPAPWNMLSQFNPVHHTINLFRYGFVGYADTPILVSWAAVLSISLLFFVLMQWMTARKLAEPMQ</sequence>